<proteinExistence type="predicted"/>
<feature type="binding site" evidence="5">
    <location>
        <position position="299"/>
    </location>
    <ligand>
        <name>Zn(2+)</name>
        <dbReference type="ChEBI" id="CHEBI:29105"/>
    </ligand>
</feature>
<keyword evidence="2 6" id="KW-0812">Transmembrane</keyword>
<dbReference type="GO" id="GO:0009744">
    <property type="term" value="P:response to sucrose"/>
    <property type="evidence" value="ECO:0007669"/>
    <property type="project" value="UniProtKB-ARBA"/>
</dbReference>
<dbReference type="GO" id="GO:0009725">
    <property type="term" value="P:response to hormone"/>
    <property type="evidence" value="ECO:0007669"/>
    <property type="project" value="TreeGrafter"/>
</dbReference>
<evidence type="ECO:0000256" key="6">
    <source>
        <dbReference type="SAM" id="Phobius"/>
    </source>
</evidence>
<accession>A0A6V7Q3X4</accession>
<feature type="transmembrane region" description="Helical" evidence="6">
    <location>
        <begin position="196"/>
        <end position="216"/>
    </location>
</feature>
<dbReference type="PANTHER" id="PTHR20855">
    <property type="entry name" value="ADIPOR/PROGESTIN RECEPTOR-RELATED"/>
    <property type="match status" value="1"/>
</dbReference>
<evidence type="ECO:0000256" key="4">
    <source>
        <dbReference type="ARBA" id="ARBA00023136"/>
    </source>
</evidence>
<dbReference type="GO" id="GO:0016020">
    <property type="term" value="C:membrane"/>
    <property type="evidence" value="ECO:0007669"/>
    <property type="project" value="UniProtKB-SubCell"/>
</dbReference>
<feature type="transmembrane region" description="Helical" evidence="6">
    <location>
        <begin position="228"/>
        <end position="248"/>
    </location>
</feature>
<keyword evidence="4 6" id="KW-0472">Membrane</keyword>
<keyword evidence="5" id="KW-0479">Metal-binding</keyword>
<dbReference type="EMBL" id="LR862132">
    <property type="protein sequence ID" value="CAD1837802.1"/>
    <property type="molecule type" value="Genomic_DNA"/>
</dbReference>
<gene>
    <name evidence="7" type="ORF">CB5_LOCUS21013</name>
</gene>
<dbReference type="GO" id="GO:0046872">
    <property type="term" value="F:metal ion binding"/>
    <property type="evidence" value="ECO:0007669"/>
    <property type="project" value="UniProtKB-KW"/>
</dbReference>
<evidence type="ECO:0000256" key="5">
    <source>
        <dbReference type="PIRSR" id="PIRSR604254-1"/>
    </source>
</evidence>
<dbReference type="Pfam" id="PF03006">
    <property type="entry name" value="HlyIII"/>
    <property type="match status" value="2"/>
</dbReference>
<keyword evidence="5" id="KW-0862">Zinc</keyword>
<name>A0A6V7Q3X4_ANACO</name>
<sequence>MATTVMTLEKTAIVESEAKFLLTPLRDGERTEEKMKKMKKSSCHEHKCELIGYDALPDFLKHNEFILDYYRSEWPLKEAFLSIFSIHNETLNVWTHLIGFFLFLSLVILTATMVPTRCYEDDDDERERAVAVLRVHGRGHVLPADEQRLPPAVVPLGARLLRAAPAGLRGHRGAHRHLLLPARLLLLRLRPLARSVYVGLITAVGAAVVVVSLTPAFERPRFRQARAALFACMGLSGLVPILHKVAVYGDRPEAMAATAYEMGMGACYAVGVALYAARVPERWMPGMFDIAGHSHQLFHVLVIAGAYCHYLAGLVYLRWRDVDGCLL</sequence>
<feature type="transmembrane region" description="Helical" evidence="6">
    <location>
        <begin position="254"/>
        <end position="276"/>
    </location>
</feature>
<evidence type="ECO:0000256" key="2">
    <source>
        <dbReference type="ARBA" id="ARBA00022692"/>
    </source>
</evidence>
<reference evidence="7" key="1">
    <citation type="submission" date="2020-07" db="EMBL/GenBank/DDBJ databases">
        <authorList>
            <person name="Lin J."/>
        </authorList>
    </citation>
    <scope>NUCLEOTIDE SEQUENCE</scope>
</reference>
<comment type="subcellular location">
    <subcellularLocation>
        <location evidence="1">Membrane</location>
        <topology evidence="1">Multi-pass membrane protein</topology>
    </subcellularLocation>
</comment>
<evidence type="ECO:0000256" key="1">
    <source>
        <dbReference type="ARBA" id="ARBA00004141"/>
    </source>
</evidence>
<organism evidence="7">
    <name type="scientific">Ananas comosus var. bracteatus</name>
    <name type="common">red pineapple</name>
    <dbReference type="NCBI Taxonomy" id="296719"/>
    <lineage>
        <taxon>Eukaryota</taxon>
        <taxon>Viridiplantae</taxon>
        <taxon>Streptophyta</taxon>
        <taxon>Embryophyta</taxon>
        <taxon>Tracheophyta</taxon>
        <taxon>Spermatophyta</taxon>
        <taxon>Magnoliopsida</taxon>
        <taxon>Liliopsida</taxon>
        <taxon>Poales</taxon>
        <taxon>Bromeliaceae</taxon>
        <taxon>Bromelioideae</taxon>
        <taxon>Ananas</taxon>
    </lineage>
</organism>
<dbReference type="AlphaFoldDB" id="A0A6V7Q3X4"/>
<feature type="binding site" evidence="5">
    <location>
        <position position="295"/>
    </location>
    <ligand>
        <name>Zn(2+)</name>
        <dbReference type="ChEBI" id="CHEBI:29105"/>
    </ligand>
</feature>
<dbReference type="PANTHER" id="PTHR20855:SF113">
    <property type="entry name" value="HAEMOLYSIN-III RELATED FAMILY PROTEIN, EXPRESSED"/>
    <property type="match status" value="1"/>
</dbReference>
<keyword evidence="3 6" id="KW-1133">Transmembrane helix</keyword>
<protein>
    <recommendedName>
        <fullName evidence="8">Heptahelical transmembrane protein 4-like</fullName>
    </recommendedName>
</protein>
<feature type="transmembrane region" description="Helical" evidence="6">
    <location>
        <begin position="93"/>
        <end position="114"/>
    </location>
</feature>
<feature type="transmembrane region" description="Helical" evidence="6">
    <location>
        <begin position="297"/>
        <end position="319"/>
    </location>
</feature>
<dbReference type="GO" id="GO:0038023">
    <property type="term" value="F:signaling receptor activity"/>
    <property type="evidence" value="ECO:0007669"/>
    <property type="project" value="TreeGrafter"/>
</dbReference>
<evidence type="ECO:0000256" key="3">
    <source>
        <dbReference type="ARBA" id="ARBA00022989"/>
    </source>
</evidence>
<dbReference type="InterPro" id="IPR004254">
    <property type="entry name" value="AdipoR/HlyIII-related"/>
</dbReference>
<evidence type="ECO:0000313" key="7">
    <source>
        <dbReference type="EMBL" id="CAD1837802.1"/>
    </source>
</evidence>
<evidence type="ECO:0008006" key="8">
    <source>
        <dbReference type="Google" id="ProtNLM"/>
    </source>
</evidence>